<evidence type="ECO:0000313" key="3">
    <source>
        <dbReference type="EMBL" id="ACO69146.1"/>
    </source>
</evidence>
<sequence>MEVDSTLPGGAIKVEWPRSGEGNVLRLEEAYQGRAMFVKVKCLVGDAPSELSHHPELRLRFPPRPGNGAPLIANGVSIQARDDVEVLLKRDRAGCYVSMDELVLFESIRFEISCEKERWATGRVVRNDAEGDFVADDGAWSLELNPSGSALGSTAAQWGRACVDLDASPGAAEDAFAMRSQTIHSGLSSALGAGAHDGGCALGLELCLVGTCDGRHTCMTRESALQWWKVTSPRSFVQRPSLDAIVELHDWPETGSDDEDGSGESAPSDVDDIDIHATSDIDPNRASTQTCSPSNGNGVGVLDANGEPTDAFDGARAPLRTAPWSLVPWKGEMSLFDRAELLRNVRKKYEDLMHEYHSTNTEDKTGASNDLFTGELTWFSAGIRIGVGLGLGVCLGLGLGLGVLVNGYKVSRDRLSNMKQALRLGYRR</sequence>
<dbReference type="STRING" id="296587.C1FFU9"/>
<accession>C1FFU9</accession>
<feature type="compositionally biased region" description="Polar residues" evidence="1">
    <location>
        <begin position="285"/>
        <end position="296"/>
    </location>
</feature>
<dbReference type="OrthoDB" id="10632503at2759"/>
<keyword evidence="2" id="KW-1133">Transmembrane helix</keyword>
<evidence type="ECO:0000313" key="4">
    <source>
        <dbReference type="Proteomes" id="UP000002009"/>
    </source>
</evidence>
<organism evidence="3 4">
    <name type="scientific">Micromonas commoda (strain RCC299 / NOUM17 / CCMP2709)</name>
    <name type="common">Picoplanktonic green alga</name>
    <dbReference type="NCBI Taxonomy" id="296587"/>
    <lineage>
        <taxon>Eukaryota</taxon>
        <taxon>Viridiplantae</taxon>
        <taxon>Chlorophyta</taxon>
        <taxon>Mamiellophyceae</taxon>
        <taxon>Mamiellales</taxon>
        <taxon>Mamiellaceae</taxon>
        <taxon>Micromonas</taxon>
    </lineage>
</organism>
<protein>
    <submittedName>
        <fullName evidence="3">Uncharacterized protein</fullName>
    </submittedName>
</protein>
<reference evidence="3 4" key="1">
    <citation type="journal article" date="2009" name="Science">
        <title>Green evolution and dynamic adaptations revealed by genomes of the marine picoeukaryotes Micromonas.</title>
        <authorList>
            <person name="Worden A.Z."/>
            <person name="Lee J.H."/>
            <person name="Mock T."/>
            <person name="Rouze P."/>
            <person name="Simmons M.P."/>
            <person name="Aerts A.L."/>
            <person name="Allen A.E."/>
            <person name="Cuvelier M.L."/>
            <person name="Derelle E."/>
            <person name="Everett M.V."/>
            <person name="Foulon E."/>
            <person name="Grimwood J."/>
            <person name="Gundlach H."/>
            <person name="Henrissat B."/>
            <person name="Napoli C."/>
            <person name="McDonald S.M."/>
            <person name="Parker M.S."/>
            <person name="Rombauts S."/>
            <person name="Salamov A."/>
            <person name="Von Dassow P."/>
            <person name="Badger J.H."/>
            <person name="Coutinho P.M."/>
            <person name="Demir E."/>
            <person name="Dubchak I."/>
            <person name="Gentemann C."/>
            <person name="Eikrem W."/>
            <person name="Gready J.E."/>
            <person name="John U."/>
            <person name="Lanier W."/>
            <person name="Lindquist E.A."/>
            <person name="Lucas S."/>
            <person name="Mayer K.F."/>
            <person name="Moreau H."/>
            <person name="Not F."/>
            <person name="Otillar R."/>
            <person name="Panaud O."/>
            <person name="Pangilinan J."/>
            <person name="Paulsen I."/>
            <person name="Piegu B."/>
            <person name="Poliakov A."/>
            <person name="Robbens S."/>
            <person name="Schmutz J."/>
            <person name="Toulza E."/>
            <person name="Wyss T."/>
            <person name="Zelensky A."/>
            <person name="Zhou K."/>
            <person name="Armbrust E.V."/>
            <person name="Bhattacharya D."/>
            <person name="Goodenough U.W."/>
            <person name="Van de Peer Y."/>
            <person name="Grigoriev I.V."/>
        </authorList>
    </citation>
    <scope>NUCLEOTIDE SEQUENCE [LARGE SCALE GENOMIC DNA]</scope>
    <source>
        <strain evidence="4">RCC299 / NOUM17</strain>
    </source>
</reference>
<feature type="compositionally biased region" description="Basic and acidic residues" evidence="1">
    <location>
        <begin position="273"/>
        <end position="283"/>
    </location>
</feature>
<dbReference type="Proteomes" id="UP000002009">
    <property type="component" value="Chromosome 8"/>
</dbReference>
<name>C1FFU9_MICCC</name>
<dbReference type="OMA" id="CEKERWA"/>
<dbReference type="PANTHER" id="PTHR37244">
    <property type="entry name" value="NADP-SPECIFIC GLUTAMATE DEHYDROGENASE"/>
    <property type="match status" value="1"/>
</dbReference>
<keyword evidence="4" id="KW-1185">Reference proteome</keyword>
<keyword evidence="2" id="KW-0812">Transmembrane</keyword>
<dbReference type="eggNOG" id="ENOG502QQ72">
    <property type="taxonomic scope" value="Eukaryota"/>
</dbReference>
<dbReference type="EMBL" id="CP001575">
    <property type="protein sequence ID" value="ACO69146.1"/>
    <property type="molecule type" value="Genomic_DNA"/>
</dbReference>
<dbReference type="GeneID" id="8245810"/>
<gene>
    <name evidence="3" type="ORF">MICPUN_60638</name>
</gene>
<evidence type="ECO:0000256" key="1">
    <source>
        <dbReference type="SAM" id="MobiDB-lite"/>
    </source>
</evidence>
<dbReference type="RefSeq" id="XP_002507888.1">
    <property type="nucleotide sequence ID" value="XM_002507842.1"/>
</dbReference>
<evidence type="ECO:0000256" key="2">
    <source>
        <dbReference type="SAM" id="Phobius"/>
    </source>
</evidence>
<proteinExistence type="predicted"/>
<dbReference type="AlphaFoldDB" id="C1FFU9"/>
<dbReference type="KEGG" id="mis:MICPUN_60638"/>
<feature type="region of interest" description="Disordered" evidence="1">
    <location>
        <begin position="251"/>
        <end position="307"/>
    </location>
</feature>
<keyword evidence="2" id="KW-0472">Membrane</keyword>
<dbReference type="PANTHER" id="PTHR37244:SF1">
    <property type="entry name" value="NADP-SPECIFIC GLUTAMATE DEHYDROGENASE"/>
    <property type="match status" value="1"/>
</dbReference>
<feature type="transmembrane region" description="Helical" evidence="2">
    <location>
        <begin position="385"/>
        <end position="408"/>
    </location>
</feature>
<dbReference type="InParanoid" id="C1FFU9"/>